<evidence type="ECO:0000313" key="5">
    <source>
        <dbReference type="Proteomes" id="UP000481616"/>
    </source>
</evidence>
<dbReference type="RefSeq" id="WP_007844025.1">
    <property type="nucleotide sequence ID" value="NZ_JBCHFC010000001.1"/>
</dbReference>
<feature type="transmembrane region" description="Helical" evidence="1">
    <location>
        <begin position="259"/>
        <end position="278"/>
    </location>
</feature>
<dbReference type="AlphaFoldDB" id="A0A4Q5HPW1"/>
<sequence>MIYIIVFLFTTFFTYVAQRTVTQKVFFYFFSALAVLFPAMLAGFRDSGIGTDTLIYVDHVWAKILLVPAWDDFMYSYSNKDFQDIEFLYLLLNWLVSQVSTDVHSIYFAANLVVIYFVYRAAYDNRKKCDMWLVMLLFLLLYYNASLNLVRQSIALSMSIYAYKYIEREKWVKVAIWSYFVLLAHNTGVFFTFLWLIYLIFRLKSRILKRLLLLSFAIIVPVSLSMLDYILFLSVNLGILPEKFLMYMGGLEESALTKSAFIIYILFGIFLFGVWRFFRRVSCQLDSKLSMYAYFKFIGVLLFIGSLVSRWAFRVSYYINYPADCLFLPRAAKLVKRRSFVMYKLSVCTILLLAFVLWIWSIVIKNDNATIPYKSQILGI</sequence>
<evidence type="ECO:0000313" key="3">
    <source>
        <dbReference type="EMBL" id="KAA5407834.1"/>
    </source>
</evidence>
<keyword evidence="1" id="KW-0472">Membrane</keyword>
<feature type="transmembrane region" description="Helical" evidence="1">
    <location>
        <begin position="341"/>
        <end position="364"/>
    </location>
</feature>
<keyword evidence="1" id="KW-0812">Transmembrane</keyword>
<dbReference type="InterPro" id="IPR049458">
    <property type="entry name" value="EpsG-like"/>
</dbReference>
<name>A0A4Q5HPW1_9BACT</name>
<feature type="transmembrane region" description="Helical" evidence="1">
    <location>
        <begin position="174"/>
        <end position="199"/>
    </location>
</feature>
<protein>
    <submittedName>
        <fullName evidence="2">EpsG family protein</fullName>
    </submittedName>
</protein>
<dbReference type="Proteomes" id="UP000441162">
    <property type="component" value="Unassembled WGS sequence"/>
</dbReference>
<feature type="transmembrane region" description="Helical" evidence="1">
    <location>
        <begin position="290"/>
        <end position="313"/>
    </location>
</feature>
<dbReference type="EMBL" id="VVZA01000001">
    <property type="protein sequence ID" value="KAA5407834.1"/>
    <property type="molecule type" value="Genomic_DNA"/>
</dbReference>
<feature type="transmembrane region" description="Helical" evidence="1">
    <location>
        <begin position="90"/>
        <end position="119"/>
    </location>
</feature>
<feature type="transmembrane region" description="Helical" evidence="1">
    <location>
        <begin position="211"/>
        <end position="239"/>
    </location>
</feature>
<dbReference type="EMBL" id="VVYY01000011">
    <property type="protein sequence ID" value="KAA5396992.1"/>
    <property type="molecule type" value="Genomic_DNA"/>
</dbReference>
<feature type="transmembrane region" description="Helical" evidence="1">
    <location>
        <begin position="26"/>
        <end position="44"/>
    </location>
</feature>
<gene>
    <name evidence="3" type="ORF">F2Y51_00075</name>
    <name evidence="2" type="ORF">F2Y58_14240</name>
</gene>
<proteinExistence type="predicted"/>
<keyword evidence="1" id="KW-1133">Transmembrane helix</keyword>
<evidence type="ECO:0000313" key="2">
    <source>
        <dbReference type="EMBL" id="KAA5396992.1"/>
    </source>
</evidence>
<feature type="transmembrane region" description="Helical" evidence="1">
    <location>
        <begin position="131"/>
        <end position="154"/>
    </location>
</feature>
<organism evidence="2 5">
    <name type="scientific">Phocaeicola dorei</name>
    <dbReference type="NCBI Taxonomy" id="357276"/>
    <lineage>
        <taxon>Bacteria</taxon>
        <taxon>Pseudomonadati</taxon>
        <taxon>Bacteroidota</taxon>
        <taxon>Bacteroidia</taxon>
        <taxon>Bacteroidales</taxon>
        <taxon>Bacteroidaceae</taxon>
        <taxon>Phocaeicola</taxon>
    </lineage>
</organism>
<comment type="caution">
    <text evidence="2">The sequence shown here is derived from an EMBL/GenBank/DDBJ whole genome shotgun (WGS) entry which is preliminary data.</text>
</comment>
<evidence type="ECO:0000313" key="4">
    <source>
        <dbReference type="Proteomes" id="UP000441162"/>
    </source>
</evidence>
<evidence type="ECO:0000256" key="1">
    <source>
        <dbReference type="SAM" id="Phobius"/>
    </source>
</evidence>
<dbReference type="Pfam" id="PF14897">
    <property type="entry name" value="EpsG"/>
    <property type="match status" value="1"/>
</dbReference>
<reference evidence="4 5" key="1">
    <citation type="journal article" date="2019" name="Nat. Med.">
        <title>A library of human gut bacterial isolates paired with longitudinal multiomics data enables mechanistic microbiome research.</title>
        <authorList>
            <person name="Poyet M."/>
            <person name="Groussin M."/>
            <person name="Gibbons S.M."/>
            <person name="Avila-Pacheco J."/>
            <person name="Jiang X."/>
            <person name="Kearney S.M."/>
            <person name="Perrotta A.R."/>
            <person name="Berdy B."/>
            <person name="Zhao S."/>
            <person name="Lieberman T.D."/>
            <person name="Swanson P.K."/>
            <person name="Smith M."/>
            <person name="Roesemann S."/>
            <person name="Alexander J.E."/>
            <person name="Rich S.A."/>
            <person name="Livny J."/>
            <person name="Vlamakis H."/>
            <person name="Clish C."/>
            <person name="Bullock K."/>
            <person name="Deik A."/>
            <person name="Scott J."/>
            <person name="Pierce K.A."/>
            <person name="Xavier R.J."/>
            <person name="Alm E.J."/>
        </authorList>
    </citation>
    <scope>NUCLEOTIDE SEQUENCE [LARGE SCALE GENOMIC DNA]</scope>
    <source>
        <strain evidence="2 5">BIOML-A1</strain>
        <strain evidence="3 4">BIOML-A4</strain>
    </source>
</reference>
<accession>A0A4Q5HPW1</accession>
<dbReference type="Proteomes" id="UP000481616">
    <property type="component" value="Unassembled WGS sequence"/>
</dbReference>